<evidence type="ECO:0000313" key="3">
    <source>
        <dbReference type="Proteomes" id="UP001174677"/>
    </source>
</evidence>
<dbReference type="Proteomes" id="UP001174677">
    <property type="component" value="Chromosome 7"/>
</dbReference>
<dbReference type="PROSITE" id="PS50076">
    <property type="entry name" value="DNAJ_2"/>
    <property type="match status" value="1"/>
</dbReference>
<dbReference type="SMART" id="SM00271">
    <property type="entry name" value="DnaJ"/>
    <property type="match status" value="1"/>
</dbReference>
<evidence type="ECO:0000313" key="2">
    <source>
        <dbReference type="EMBL" id="KAJ9177630.1"/>
    </source>
</evidence>
<dbReference type="PANTHER" id="PTHR45090:SF3">
    <property type="entry name" value="OS09G0368800 PROTEIN"/>
    <property type="match status" value="1"/>
</dbReference>
<dbReference type="PRINTS" id="PR00625">
    <property type="entry name" value="JDOMAIN"/>
</dbReference>
<evidence type="ECO:0000259" key="1">
    <source>
        <dbReference type="PROSITE" id="PS50076"/>
    </source>
</evidence>
<dbReference type="Pfam" id="PF00226">
    <property type="entry name" value="DnaJ"/>
    <property type="match status" value="1"/>
</dbReference>
<keyword evidence="3" id="KW-1185">Reference proteome</keyword>
<dbReference type="SUPFAM" id="SSF46565">
    <property type="entry name" value="Chaperone J-domain"/>
    <property type="match status" value="1"/>
</dbReference>
<dbReference type="InterPro" id="IPR053232">
    <property type="entry name" value="DnaJ_C/III_chloroplastic"/>
</dbReference>
<dbReference type="Gene3D" id="1.10.287.110">
    <property type="entry name" value="DnaJ domain"/>
    <property type="match status" value="1"/>
</dbReference>
<dbReference type="EMBL" id="JARPOI010000007">
    <property type="protein sequence ID" value="KAJ9177630.1"/>
    <property type="molecule type" value="Genomic_DNA"/>
</dbReference>
<protein>
    <recommendedName>
        <fullName evidence="1">J domain-containing protein</fullName>
    </recommendedName>
</protein>
<comment type="caution">
    <text evidence="2">The sequence shown here is derived from an EMBL/GenBank/DDBJ whole genome shotgun (WGS) entry which is preliminary data.</text>
</comment>
<proteinExistence type="predicted"/>
<organism evidence="2 3">
    <name type="scientific">Hevea brasiliensis</name>
    <name type="common">Para rubber tree</name>
    <name type="synonym">Siphonia brasiliensis</name>
    <dbReference type="NCBI Taxonomy" id="3981"/>
    <lineage>
        <taxon>Eukaryota</taxon>
        <taxon>Viridiplantae</taxon>
        <taxon>Streptophyta</taxon>
        <taxon>Embryophyta</taxon>
        <taxon>Tracheophyta</taxon>
        <taxon>Spermatophyta</taxon>
        <taxon>Magnoliopsida</taxon>
        <taxon>eudicotyledons</taxon>
        <taxon>Gunneridae</taxon>
        <taxon>Pentapetalae</taxon>
        <taxon>rosids</taxon>
        <taxon>fabids</taxon>
        <taxon>Malpighiales</taxon>
        <taxon>Euphorbiaceae</taxon>
        <taxon>Crotonoideae</taxon>
        <taxon>Micrandreae</taxon>
        <taxon>Hevea</taxon>
    </lineage>
</organism>
<gene>
    <name evidence="2" type="ORF">P3X46_012830</name>
</gene>
<dbReference type="PROSITE" id="PS00636">
    <property type="entry name" value="DNAJ_1"/>
    <property type="match status" value="1"/>
</dbReference>
<reference evidence="2" key="1">
    <citation type="journal article" date="2023" name="Plant Biotechnol. J.">
        <title>Chromosome-level wild Hevea brasiliensis genome provides new tools for genomic-assisted breeding and valuable loci to elevate rubber yield.</title>
        <authorList>
            <person name="Cheng H."/>
            <person name="Song X."/>
            <person name="Hu Y."/>
            <person name="Wu T."/>
            <person name="Yang Q."/>
            <person name="An Z."/>
            <person name="Feng S."/>
            <person name="Deng Z."/>
            <person name="Wu W."/>
            <person name="Zeng X."/>
            <person name="Tu M."/>
            <person name="Wang X."/>
            <person name="Huang H."/>
        </authorList>
    </citation>
    <scope>NUCLEOTIDE SEQUENCE</scope>
    <source>
        <strain evidence="2">MT/VB/25A 57/8</strain>
    </source>
</reference>
<dbReference type="InterPro" id="IPR018253">
    <property type="entry name" value="DnaJ_domain_CS"/>
</dbReference>
<dbReference type="PANTHER" id="PTHR45090">
    <property type="entry name" value="CHAPERONE PROTEIN DNAJ 20 CHLOROPLASTIC"/>
    <property type="match status" value="1"/>
</dbReference>
<name>A0ABQ9MDG5_HEVBR</name>
<dbReference type="InterPro" id="IPR001623">
    <property type="entry name" value="DnaJ_domain"/>
</dbReference>
<feature type="domain" description="J" evidence="1">
    <location>
        <begin position="53"/>
        <end position="121"/>
    </location>
</feature>
<dbReference type="InterPro" id="IPR036869">
    <property type="entry name" value="J_dom_sf"/>
</dbReference>
<dbReference type="CDD" id="cd06257">
    <property type="entry name" value="DnaJ"/>
    <property type="match status" value="1"/>
</dbReference>
<sequence>METSLKMKPKLEILVPLLHKTRSRQKTYKIKIITCRYNANYEVARATQEKKANFYRVLSLESQNVGFDEIKKAYRNMALQYHPDVCPPSTKEESTKRFVELRQAYETLSDPISRRLYDYELGLGNSIGFDFEVQMEERKNNFPKEVWEEQLYGLKLRSHVRLEKKNNKYI</sequence>
<accession>A0ABQ9MDG5</accession>